<dbReference type="SUPFAM" id="SSF55785">
    <property type="entry name" value="PYP-like sensor domain (PAS domain)"/>
    <property type="match status" value="2"/>
</dbReference>
<organism evidence="4 5">
    <name type="scientific">Gordonia paraffinivorans NBRC 108238</name>
    <dbReference type="NCBI Taxonomy" id="1223543"/>
    <lineage>
        <taxon>Bacteria</taxon>
        <taxon>Bacillati</taxon>
        <taxon>Actinomycetota</taxon>
        <taxon>Actinomycetes</taxon>
        <taxon>Mycobacteriales</taxon>
        <taxon>Gordoniaceae</taxon>
        <taxon>Gordonia</taxon>
    </lineage>
</organism>
<gene>
    <name evidence="4" type="ORF">GP2_036_00290</name>
</gene>
<dbReference type="NCBIfam" id="TIGR00254">
    <property type="entry name" value="GGDEF"/>
    <property type="match status" value="1"/>
</dbReference>
<evidence type="ECO:0000256" key="1">
    <source>
        <dbReference type="SAM" id="MobiDB-lite"/>
    </source>
</evidence>
<comment type="caution">
    <text evidence="4">The sequence shown here is derived from an EMBL/GenBank/DDBJ whole genome shotgun (WGS) entry which is preliminary data.</text>
</comment>
<dbReference type="PANTHER" id="PTHR44757">
    <property type="entry name" value="DIGUANYLATE CYCLASE DGCP"/>
    <property type="match status" value="1"/>
</dbReference>
<dbReference type="SMART" id="SM00052">
    <property type="entry name" value="EAL"/>
    <property type="match status" value="1"/>
</dbReference>
<name>A0ABQ0IPN2_9ACTN</name>
<dbReference type="SMART" id="SM00091">
    <property type="entry name" value="PAS"/>
    <property type="match status" value="2"/>
</dbReference>
<accession>A0ABQ0IPN2</accession>
<dbReference type="InterPro" id="IPR000160">
    <property type="entry name" value="GGDEF_dom"/>
</dbReference>
<dbReference type="InterPro" id="IPR035965">
    <property type="entry name" value="PAS-like_dom_sf"/>
</dbReference>
<evidence type="ECO:0000313" key="5">
    <source>
        <dbReference type="Proteomes" id="UP000035021"/>
    </source>
</evidence>
<dbReference type="CDD" id="cd01948">
    <property type="entry name" value="EAL"/>
    <property type="match status" value="1"/>
</dbReference>
<dbReference type="SUPFAM" id="SSF141868">
    <property type="entry name" value="EAL domain-like"/>
    <property type="match status" value="1"/>
</dbReference>
<dbReference type="CDD" id="cd01949">
    <property type="entry name" value="GGDEF"/>
    <property type="match status" value="1"/>
</dbReference>
<sequence length="727" mass="78382">MESVPDSTRGGDGREVVERDVTSVPPAGDAAVAERYRLLLDLSPDAMAVHQDGKIVYVNSAALDFARVSSPHELLGHPITDFVHPDEIPRMIERLVGIGDETGATTSPEEMTMLDAAGVPRPMEVTSVRTLWLDEPAYLVILRDVISRKAIRSAAAEPAPAPLLDRLRTLLGGLIQPVLVVGEDGGIELANPAAETMFGPRCAPGESIADLPLRFVDGESPVTQCLESRSAVTDATAEITTQAGRRWLSCSCRLIEDADAHPIAVVSFVDVTERYRERTRLAWDAVHDPLTQLYNRAGILDRLDAQIAELSADGDPACVTIYYIDLDSFQLVNDSLGHAVGDEVLHTVARRLAAVTPESGAVGRIGGDEFVLVAKHSTEDSASDIDRQIDAVRTAIDQPVPVSIRAQPLTIRASIGVATLDKGDTATPTDLLRDADIALGEARKASRVPYVHFRVQHREQLQRRQRIEEELRRALDSDTGQLEIHYQPIVSTASGALVALEALLRWNHPELGPISPTEFIPLAERSTLIDALGAHVLETASAEVGAIAELRPVMLSVNVSRRELDHGDFLDRLRRVVTRGPRPAESLCLEITESAIAPIDRDLLDLLAGIRALGVRISLDDFGTGASTLSELYRMPVEIMKTAKGFVDALREGPNARRILSGIVGVAHSVGVRVVAEGIETAEQAGIIAEVGCDYGQGFHYGRPLPLGEIMADGPLIATGPLVSEQT</sequence>
<dbReference type="PROSITE" id="PS50887">
    <property type="entry name" value="GGDEF"/>
    <property type="match status" value="1"/>
</dbReference>
<dbReference type="PROSITE" id="PS50883">
    <property type="entry name" value="EAL"/>
    <property type="match status" value="1"/>
</dbReference>
<protein>
    <submittedName>
        <fullName evidence="4">Signaling protein</fullName>
    </submittedName>
</protein>
<feature type="domain" description="EAL" evidence="2">
    <location>
        <begin position="464"/>
        <end position="718"/>
    </location>
</feature>
<dbReference type="Pfam" id="PF08448">
    <property type="entry name" value="PAS_4"/>
    <property type="match status" value="1"/>
</dbReference>
<dbReference type="Gene3D" id="3.30.70.270">
    <property type="match status" value="1"/>
</dbReference>
<dbReference type="SMART" id="SM00267">
    <property type="entry name" value="GGDEF"/>
    <property type="match status" value="1"/>
</dbReference>
<dbReference type="SUPFAM" id="SSF55073">
    <property type="entry name" value="Nucleotide cyclase"/>
    <property type="match status" value="1"/>
</dbReference>
<dbReference type="PANTHER" id="PTHR44757:SF2">
    <property type="entry name" value="BIOFILM ARCHITECTURE MAINTENANCE PROTEIN MBAA"/>
    <property type="match status" value="1"/>
</dbReference>
<dbReference type="Pfam" id="PF00563">
    <property type="entry name" value="EAL"/>
    <property type="match status" value="1"/>
</dbReference>
<evidence type="ECO:0000259" key="2">
    <source>
        <dbReference type="PROSITE" id="PS50883"/>
    </source>
</evidence>
<dbReference type="InterPro" id="IPR029787">
    <property type="entry name" value="Nucleotide_cyclase"/>
</dbReference>
<feature type="domain" description="GGDEF" evidence="3">
    <location>
        <begin position="317"/>
        <end position="455"/>
    </location>
</feature>
<proteinExistence type="predicted"/>
<reference evidence="4 5" key="1">
    <citation type="submission" date="2013-02" db="EMBL/GenBank/DDBJ databases">
        <title>Whole genome shotgun sequence of Gordonia paraffinivorans NBRC 108238.</title>
        <authorList>
            <person name="Isaki-Nakamura S."/>
            <person name="Hosoyama A."/>
            <person name="Tsuchikane K."/>
            <person name="Ando Y."/>
            <person name="Baba S."/>
            <person name="Ohji S."/>
            <person name="Hamada M."/>
            <person name="Tamura T."/>
            <person name="Yamazoe A."/>
            <person name="Yamazaki S."/>
            <person name="Fujita N."/>
        </authorList>
    </citation>
    <scope>NUCLEOTIDE SEQUENCE [LARGE SCALE GENOMIC DNA]</scope>
    <source>
        <strain evidence="4 5">NBRC 108238</strain>
    </source>
</reference>
<dbReference type="InterPro" id="IPR035919">
    <property type="entry name" value="EAL_sf"/>
</dbReference>
<dbReference type="InterPro" id="IPR000014">
    <property type="entry name" value="PAS"/>
</dbReference>
<dbReference type="InterPro" id="IPR001633">
    <property type="entry name" value="EAL_dom"/>
</dbReference>
<dbReference type="Gene3D" id="3.20.20.450">
    <property type="entry name" value="EAL domain"/>
    <property type="match status" value="1"/>
</dbReference>
<dbReference type="InterPro" id="IPR043128">
    <property type="entry name" value="Rev_trsase/Diguanyl_cyclase"/>
</dbReference>
<dbReference type="Pfam" id="PF13426">
    <property type="entry name" value="PAS_9"/>
    <property type="match status" value="1"/>
</dbReference>
<dbReference type="EMBL" id="BAOQ01000036">
    <property type="protein sequence ID" value="GAC85528.1"/>
    <property type="molecule type" value="Genomic_DNA"/>
</dbReference>
<dbReference type="Proteomes" id="UP000035021">
    <property type="component" value="Unassembled WGS sequence"/>
</dbReference>
<dbReference type="NCBIfam" id="TIGR00229">
    <property type="entry name" value="sensory_box"/>
    <property type="match status" value="1"/>
</dbReference>
<dbReference type="InterPro" id="IPR052155">
    <property type="entry name" value="Biofilm_reg_signaling"/>
</dbReference>
<evidence type="ECO:0000259" key="3">
    <source>
        <dbReference type="PROSITE" id="PS50887"/>
    </source>
</evidence>
<evidence type="ECO:0000313" key="4">
    <source>
        <dbReference type="EMBL" id="GAC85528.1"/>
    </source>
</evidence>
<feature type="compositionally biased region" description="Basic and acidic residues" evidence="1">
    <location>
        <begin position="9"/>
        <end position="21"/>
    </location>
</feature>
<dbReference type="Gene3D" id="3.30.450.20">
    <property type="entry name" value="PAS domain"/>
    <property type="match status" value="2"/>
</dbReference>
<keyword evidence="5" id="KW-1185">Reference proteome</keyword>
<dbReference type="InterPro" id="IPR013656">
    <property type="entry name" value="PAS_4"/>
</dbReference>
<dbReference type="CDD" id="cd00130">
    <property type="entry name" value="PAS"/>
    <property type="match status" value="2"/>
</dbReference>
<dbReference type="Pfam" id="PF00990">
    <property type="entry name" value="GGDEF"/>
    <property type="match status" value="1"/>
</dbReference>
<feature type="region of interest" description="Disordered" evidence="1">
    <location>
        <begin position="1"/>
        <end position="25"/>
    </location>
</feature>